<keyword evidence="3" id="KW-0479">Metal-binding</keyword>
<evidence type="ECO:0000256" key="2">
    <source>
        <dbReference type="ARBA" id="ARBA00022714"/>
    </source>
</evidence>
<dbReference type="InterPro" id="IPR001041">
    <property type="entry name" value="2Fe-2S_ferredoxin-type"/>
</dbReference>
<accession>A7HV08</accession>
<dbReference type="PROSITE" id="PS51085">
    <property type="entry name" value="2FE2S_FER_2"/>
    <property type="match status" value="1"/>
</dbReference>
<dbReference type="Gene3D" id="3.10.20.30">
    <property type="match status" value="1"/>
</dbReference>
<evidence type="ECO:0000256" key="1">
    <source>
        <dbReference type="ARBA" id="ARBA00010914"/>
    </source>
</evidence>
<dbReference type="CDD" id="cd00207">
    <property type="entry name" value="fer2"/>
    <property type="match status" value="1"/>
</dbReference>
<dbReference type="KEGG" id="pla:Plav_2127"/>
<organism evidence="8 9">
    <name type="scientific">Parvibaculum lavamentivorans (strain DS-1 / DSM 13023 / NCIMB 13966)</name>
    <dbReference type="NCBI Taxonomy" id="402881"/>
    <lineage>
        <taxon>Bacteria</taxon>
        <taxon>Pseudomonadati</taxon>
        <taxon>Pseudomonadota</taxon>
        <taxon>Alphaproteobacteria</taxon>
        <taxon>Hyphomicrobiales</taxon>
        <taxon>Parvibaculaceae</taxon>
        <taxon>Parvibaculum</taxon>
    </lineage>
</organism>
<evidence type="ECO:0000256" key="4">
    <source>
        <dbReference type="ARBA" id="ARBA00023004"/>
    </source>
</evidence>
<comment type="similarity">
    <text evidence="1">Belongs to the adrenodoxin/putidaredoxin family.</text>
</comment>
<keyword evidence="2" id="KW-0001">2Fe-2S</keyword>
<gene>
    <name evidence="8" type="ordered locus">Plav_2127</name>
</gene>
<dbReference type="GO" id="GO:0005829">
    <property type="term" value="C:cytosol"/>
    <property type="evidence" value="ECO:0007669"/>
    <property type="project" value="TreeGrafter"/>
</dbReference>
<dbReference type="RefSeq" id="WP_012111045.1">
    <property type="nucleotide sequence ID" value="NC_009719.1"/>
</dbReference>
<proteinExistence type="inferred from homology"/>
<dbReference type="GO" id="GO:0009055">
    <property type="term" value="F:electron transfer activity"/>
    <property type="evidence" value="ECO:0007669"/>
    <property type="project" value="TreeGrafter"/>
</dbReference>
<dbReference type="GO" id="GO:0046872">
    <property type="term" value="F:metal ion binding"/>
    <property type="evidence" value="ECO:0007669"/>
    <property type="project" value="UniProtKB-KW"/>
</dbReference>
<dbReference type="PANTHER" id="PTHR23426:SF65">
    <property type="entry name" value="FERREDOXIN-2, MITOCHONDRIAL"/>
    <property type="match status" value="1"/>
</dbReference>
<evidence type="ECO:0000256" key="3">
    <source>
        <dbReference type="ARBA" id="ARBA00022723"/>
    </source>
</evidence>
<dbReference type="InterPro" id="IPR001055">
    <property type="entry name" value="Adrenodoxin-like"/>
</dbReference>
<evidence type="ECO:0000256" key="5">
    <source>
        <dbReference type="ARBA" id="ARBA00023014"/>
    </source>
</evidence>
<name>A7HV08_PARL1</name>
<evidence type="ECO:0000256" key="6">
    <source>
        <dbReference type="ARBA" id="ARBA00034078"/>
    </source>
</evidence>
<dbReference type="InterPro" id="IPR018298">
    <property type="entry name" value="Adrenodoxin_Fe-S_BS"/>
</dbReference>
<evidence type="ECO:0000259" key="7">
    <source>
        <dbReference type="PROSITE" id="PS51085"/>
    </source>
</evidence>
<sequence>MPRVKYVEANGREYLVEADTGISAMEAAVKNGVPGIDGDCGGAAACATCHVYVDPDWIGKTGPAAEGLEKSMLEFAEDVNENSRLACQITLSDTLDGLVLKLPEKQH</sequence>
<dbReference type="PROSITE" id="PS00814">
    <property type="entry name" value="ADX"/>
    <property type="match status" value="1"/>
</dbReference>
<dbReference type="PANTHER" id="PTHR23426">
    <property type="entry name" value="FERREDOXIN/ADRENODOXIN"/>
    <property type="match status" value="1"/>
</dbReference>
<dbReference type="GO" id="GO:0051537">
    <property type="term" value="F:2 iron, 2 sulfur cluster binding"/>
    <property type="evidence" value="ECO:0007669"/>
    <property type="project" value="UniProtKB-KW"/>
</dbReference>
<evidence type="ECO:0000313" key="8">
    <source>
        <dbReference type="EMBL" id="ABS63741.1"/>
    </source>
</evidence>
<dbReference type="InterPro" id="IPR012675">
    <property type="entry name" value="Beta-grasp_dom_sf"/>
</dbReference>
<dbReference type="Pfam" id="PF00111">
    <property type="entry name" value="Fer2"/>
    <property type="match status" value="1"/>
</dbReference>
<dbReference type="InterPro" id="IPR036010">
    <property type="entry name" value="2Fe-2S_ferredoxin-like_sf"/>
</dbReference>
<dbReference type="STRING" id="402881.Plav_2127"/>
<dbReference type="EMBL" id="CP000774">
    <property type="protein sequence ID" value="ABS63741.1"/>
    <property type="molecule type" value="Genomic_DNA"/>
</dbReference>
<dbReference type="OrthoDB" id="9799640at2"/>
<evidence type="ECO:0000313" key="9">
    <source>
        <dbReference type="Proteomes" id="UP000006377"/>
    </source>
</evidence>
<dbReference type="SUPFAM" id="SSF54292">
    <property type="entry name" value="2Fe-2S ferredoxin-like"/>
    <property type="match status" value="1"/>
</dbReference>
<dbReference type="Proteomes" id="UP000006377">
    <property type="component" value="Chromosome"/>
</dbReference>
<comment type="cofactor">
    <cofactor evidence="6">
        <name>[2Fe-2S] cluster</name>
        <dbReference type="ChEBI" id="CHEBI:190135"/>
    </cofactor>
</comment>
<dbReference type="eggNOG" id="COG0633">
    <property type="taxonomic scope" value="Bacteria"/>
</dbReference>
<keyword evidence="9" id="KW-1185">Reference proteome</keyword>
<reference evidence="8 9" key="1">
    <citation type="journal article" date="2011" name="Stand. Genomic Sci.">
        <title>Complete genome sequence of Parvibaculum lavamentivorans type strain (DS-1(T)).</title>
        <authorList>
            <person name="Schleheck D."/>
            <person name="Weiss M."/>
            <person name="Pitluck S."/>
            <person name="Bruce D."/>
            <person name="Land M.L."/>
            <person name="Han S."/>
            <person name="Saunders E."/>
            <person name="Tapia R."/>
            <person name="Detter C."/>
            <person name="Brettin T."/>
            <person name="Han J."/>
            <person name="Woyke T."/>
            <person name="Goodwin L."/>
            <person name="Pennacchio L."/>
            <person name="Nolan M."/>
            <person name="Cook A.M."/>
            <person name="Kjelleberg S."/>
            <person name="Thomas T."/>
        </authorList>
    </citation>
    <scope>NUCLEOTIDE SEQUENCE [LARGE SCALE GENOMIC DNA]</scope>
    <source>
        <strain evidence="9">DS-1 / DSM 13023 / NCIMB 13966</strain>
    </source>
</reference>
<protein>
    <submittedName>
        <fullName evidence="8">Ferredoxin</fullName>
    </submittedName>
</protein>
<feature type="domain" description="2Fe-2S ferredoxin-type" evidence="7">
    <location>
        <begin position="2"/>
        <end position="106"/>
    </location>
</feature>
<dbReference type="HOGENOM" id="CLU_082632_5_1_5"/>
<dbReference type="GO" id="GO:0140647">
    <property type="term" value="P:P450-containing electron transport chain"/>
    <property type="evidence" value="ECO:0007669"/>
    <property type="project" value="InterPro"/>
</dbReference>
<dbReference type="AlphaFoldDB" id="A7HV08"/>
<keyword evidence="5" id="KW-0411">Iron-sulfur</keyword>
<keyword evidence="4" id="KW-0408">Iron</keyword>